<accession>A0A6N7QXW5</accession>
<reference evidence="2 3" key="1">
    <citation type="submission" date="2019-10" db="EMBL/GenBank/DDBJ databases">
        <title>Gracilibacillus salitolerans sp. nov., a moderate halophile isolated from a saline soil in northwest China.</title>
        <authorList>
            <person name="Gan L."/>
        </authorList>
    </citation>
    <scope>NUCLEOTIDE SEQUENCE [LARGE SCALE GENOMIC DNA]</scope>
    <source>
        <strain evidence="2 3">TP2-8</strain>
    </source>
</reference>
<name>A0A6N7QXW5_9BACI</name>
<keyword evidence="1" id="KW-0812">Transmembrane</keyword>
<protein>
    <submittedName>
        <fullName evidence="2">Uncharacterized protein</fullName>
    </submittedName>
</protein>
<dbReference type="EMBL" id="WJEE01000022">
    <property type="protein sequence ID" value="MRI66878.1"/>
    <property type="molecule type" value="Genomic_DNA"/>
</dbReference>
<dbReference type="RefSeq" id="WP_153835541.1">
    <property type="nucleotide sequence ID" value="NZ_JBHUMW010000049.1"/>
</dbReference>
<dbReference type="Proteomes" id="UP000435187">
    <property type="component" value="Unassembled WGS sequence"/>
</dbReference>
<comment type="caution">
    <text evidence="2">The sequence shown here is derived from an EMBL/GenBank/DDBJ whole genome shotgun (WGS) entry which is preliminary data.</text>
</comment>
<proteinExistence type="predicted"/>
<feature type="transmembrane region" description="Helical" evidence="1">
    <location>
        <begin position="47"/>
        <end position="69"/>
    </location>
</feature>
<evidence type="ECO:0000313" key="2">
    <source>
        <dbReference type="EMBL" id="MRI66878.1"/>
    </source>
</evidence>
<keyword evidence="3" id="KW-1185">Reference proteome</keyword>
<evidence type="ECO:0000256" key="1">
    <source>
        <dbReference type="SAM" id="Phobius"/>
    </source>
</evidence>
<organism evidence="2 3">
    <name type="scientific">Gracilibacillus thailandensis</name>
    <dbReference type="NCBI Taxonomy" id="563735"/>
    <lineage>
        <taxon>Bacteria</taxon>
        <taxon>Bacillati</taxon>
        <taxon>Bacillota</taxon>
        <taxon>Bacilli</taxon>
        <taxon>Bacillales</taxon>
        <taxon>Bacillaceae</taxon>
        <taxon>Gracilibacillus</taxon>
    </lineage>
</organism>
<keyword evidence="1" id="KW-1133">Transmembrane helix</keyword>
<feature type="transmembrane region" description="Helical" evidence="1">
    <location>
        <begin position="128"/>
        <end position="145"/>
    </location>
</feature>
<feature type="transmembrane region" description="Helical" evidence="1">
    <location>
        <begin position="17"/>
        <end position="35"/>
    </location>
</feature>
<keyword evidence="1" id="KW-0472">Membrane</keyword>
<dbReference type="AlphaFoldDB" id="A0A6N7QXW5"/>
<feature type="transmembrane region" description="Helical" evidence="1">
    <location>
        <begin position="75"/>
        <end position="98"/>
    </location>
</feature>
<gene>
    <name evidence="2" type="ORF">GH885_11095</name>
</gene>
<sequence>MDHVEAYKSLPDWLQRLLPFISIVLSLLAFFYVFYRYTQGDLEFVHWLRIIIFSIIGTVLVFSAVTFVFNKEEAWKLFIGGLTLIPVLLMLQLFLLILRVIRIVLQSIFQGSVPEPIRMFIENYPSKFDIIILGVLFIIGVLWIIDQLKKLKK</sequence>
<evidence type="ECO:0000313" key="3">
    <source>
        <dbReference type="Proteomes" id="UP000435187"/>
    </source>
</evidence>